<dbReference type="InterPro" id="IPR035906">
    <property type="entry name" value="MetI-like_sf"/>
</dbReference>
<dbReference type="OrthoDB" id="24153at2"/>
<evidence type="ECO:0000256" key="3">
    <source>
        <dbReference type="ARBA" id="ARBA00022475"/>
    </source>
</evidence>
<reference evidence="9 10" key="1">
    <citation type="submission" date="2017-01" db="EMBL/GenBank/DDBJ databases">
        <title>Genome analysis of Paenibacillus selenitrireducens ES3-24.</title>
        <authorList>
            <person name="Xu D."/>
            <person name="Yao R."/>
            <person name="Zheng S."/>
        </authorList>
    </citation>
    <scope>NUCLEOTIDE SEQUENCE [LARGE SCALE GENOMIC DNA]</scope>
    <source>
        <strain evidence="9 10">ES3-24</strain>
    </source>
</reference>
<dbReference type="STRING" id="1324314.BVG16_23520"/>
<evidence type="ECO:0000313" key="10">
    <source>
        <dbReference type="Proteomes" id="UP000190188"/>
    </source>
</evidence>
<dbReference type="Pfam" id="PF00528">
    <property type="entry name" value="BPD_transp_1"/>
    <property type="match status" value="1"/>
</dbReference>
<gene>
    <name evidence="9" type="ORF">BVG16_23520</name>
</gene>
<feature type="domain" description="ABC transmembrane type-1" evidence="8">
    <location>
        <begin position="95"/>
        <end position="326"/>
    </location>
</feature>
<feature type="transmembrane region" description="Helical" evidence="7">
    <location>
        <begin position="9"/>
        <end position="30"/>
    </location>
</feature>
<keyword evidence="2 7" id="KW-0813">Transport</keyword>
<comment type="caution">
    <text evidence="9">The sequence shown here is derived from an EMBL/GenBank/DDBJ whole genome shotgun (WGS) entry which is preliminary data.</text>
</comment>
<evidence type="ECO:0000256" key="5">
    <source>
        <dbReference type="ARBA" id="ARBA00022989"/>
    </source>
</evidence>
<dbReference type="Proteomes" id="UP000190188">
    <property type="component" value="Unassembled WGS sequence"/>
</dbReference>
<feature type="transmembrane region" description="Helical" evidence="7">
    <location>
        <begin position="101"/>
        <end position="122"/>
    </location>
</feature>
<dbReference type="PANTHER" id="PTHR43163">
    <property type="entry name" value="DIPEPTIDE TRANSPORT SYSTEM PERMEASE PROTEIN DPPB-RELATED"/>
    <property type="match status" value="1"/>
</dbReference>
<dbReference type="CDD" id="cd06261">
    <property type="entry name" value="TM_PBP2"/>
    <property type="match status" value="1"/>
</dbReference>
<dbReference type="Gene3D" id="1.10.3720.10">
    <property type="entry name" value="MetI-like"/>
    <property type="match status" value="1"/>
</dbReference>
<dbReference type="Pfam" id="PF19300">
    <property type="entry name" value="BPD_transp_1_N"/>
    <property type="match status" value="1"/>
</dbReference>
<accession>A0A1T2X4V9</accession>
<evidence type="ECO:0000313" key="9">
    <source>
        <dbReference type="EMBL" id="OPA74726.1"/>
    </source>
</evidence>
<evidence type="ECO:0000256" key="1">
    <source>
        <dbReference type="ARBA" id="ARBA00004651"/>
    </source>
</evidence>
<comment type="similarity">
    <text evidence="7">Belongs to the binding-protein-dependent transport system permease family.</text>
</comment>
<protein>
    <submittedName>
        <fullName evidence="9">Peptide ABC transporter permease</fullName>
    </submittedName>
</protein>
<feature type="transmembrane region" description="Helical" evidence="7">
    <location>
        <begin position="199"/>
        <end position="219"/>
    </location>
</feature>
<proteinExistence type="inferred from homology"/>
<keyword evidence="10" id="KW-1185">Reference proteome</keyword>
<dbReference type="SUPFAM" id="SSF161098">
    <property type="entry name" value="MetI-like"/>
    <property type="match status" value="1"/>
</dbReference>
<evidence type="ECO:0000256" key="6">
    <source>
        <dbReference type="ARBA" id="ARBA00023136"/>
    </source>
</evidence>
<dbReference type="GO" id="GO:0071916">
    <property type="term" value="F:dipeptide transmembrane transporter activity"/>
    <property type="evidence" value="ECO:0007669"/>
    <property type="project" value="TreeGrafter"/>
</dbReference>
<evidence type="ECO:0000256" key="2">
    <source>
        <dbReference type="ARBA" id="ARBA00022448"/>
    </source>
</evidence>
<evidence type="ECO:0000256" key="7">
    <source>
        <dbReference type="RuleBase" id="RU363032"/>
    </source>
</evidence>
<name>A0A1T2X4V9_9BACL</name>
<dbReference type="InterPro" id="IPR045621">
    <property type="entry name" value="BPD_transp_1_N"/>
</dbReference>
<dbReference type="PANTHER" id="PTHR43163:SF6">
    <property type="entry name" value="DIPEPTIDE TRANSPORT SYSTEM PERMEASE PROTEIN DPPB-RELATED"/>
    <property type="match status" value="1"/>
</dbReference>
<evidence type="ECO:0000256" key="4">
    <source>
        <dbReference type="ARBA" id="ARBA00022692"/>
    </source>
</evidence>
<keyword evidence="5 7" id="KW-1133">Transmembrane helix</keyword>
<feature type="transmembrane region" description="Helical" evidence="7">
    <location>
        <begin position="306"/>
        <end position="329"/>
    </location>
</feature>
<keyword evidence="4 7" id="KW-0812">Transmembrane</keyword>
<keyword evidence="6 7" id="KW-0472">Membrane</keyword>
<keyword evidence="3" id="KW-1003">Cell membrane</keyword>
<dbReference type="InterPro" id="IPR000515">
    <property type="entry name" value="MetI-like"/>
</dbReference>
<dbReference type="PROSITE" id="PS50928">
    <property type="entry name" value="ABC_TM1"/>
    <property type="match status" value="1"/>
</dbReference>
<sequence length="336" mass="36546">MLQFITRRMIYLIPSLLGIVLITFILSRVLPGDPALMIAGEQAPQSVVENIRTELGLNDPLYVQFGTYVKQLFQGDLGTAWHTGHTVIEDFAVRLPATIELGIVSLLIALLVAIPVGIIAATKKESILDHISRFFSLIGACMPVFWLGLLLILIFYSKLGIAPAPMGRIGNDILPPTNITGLYLVDSLLTADWVAFRQALSHIIMPAICLSAGTMAIIARMMRSSMLEVIGQDYIRTARAKGLSEGNVIYKHALANASIPTITMVGLQIGYLLGGAVITETLFSWPGVGSYVTESILATDYAPIQAFTLLSAVVYSVINLLVDVIYGLIDPRIRYD</sequence>
<feature type="transmembrane region" description="Helical" evidence="7">
    <location>
        <begin position="134"/>
        <end position="156"/>
    </location>
</feature>
<evidence type="ECO:0000259" key="8">
    <source>
        <dbReference type="PROSITE" id="PS50928"/>
    </source>
</evidence>
<dbReference type="AlphaFoldDB" id="A0A1T2X4V9"/>
<organism evidence="9 10">
    <name type="scientific">Paenibacillus selenitireducens</name>
    <dbReference type="NCBI Taxonomy" id="1324314"/>
    <lineage>
        <taxon>Bacteria</taxon>
        <taxon>Bacillati</taxon>
        <taxon>Bacillota</taxon>
        <taxon>Bacilli</taxon>
        <taxon>Bacillales</taxon>
        <taxon>Paenibacillaceae</taxon>
        <taxon>Paenibacillus</taxon>
    </lineage>
</organism>
<dbReference type="EMBL" id="MSZX01000010">
    <property type="protein sequence ID" value="OPA74726.1"/>
    <property type="molecule type" value="Genomic_DNA"/>
</dbReference>
<dbReference type="RefSeq" id="WP_078501642.1">
    <property type="nucleotide sequence ID" value="NZ_MSZX01000010.1"/>
</dbReference>
<comment type="subcellular location">
    <subcellularLocation>
        <location evidence="1 7">Cell membrane</location>
        <topology evidence="1 7">Multi-pass membrane protein</topology>
    </subcellularLocation>
</comment>
<dbReference type="GO" id="GO:0005886">
    <property type="term" value="C:plasma membrane"/>
    <property type="evidence" value="ECO:0007669"/>
    <property type="project" value="UniProtKB-SubCell"/>
</dbReference>